<evidence type="ECO:0000313" key="2">
    <source>
        <dbReference type="EMBL" id="SKC43877.1"/>
    </source>
</evidence>
<sequence>MSLTSFDFLSMPLWLIGVLLFIALVAAREVGYVARRRLKPSREENDDTFAMNSVLGMLALLIGFSFSIALNRYESRRQLVVQEANAIGTTWLRTDLLAQQDRAQMQALLIRYVDARIQYGEGASGWAENAEFAKTEVLQGELWSLLMRVVAPYGDSPRGSLLVTTTNEAIDLAAARHAERQAHIPARILRMLLLFALIAAALVGYERGSQRRATTLLLLLIALAGTLVLDLDRPSTGLITVPQEPLHDLRRSISAIPVQPPPA</sequence>
<dbReference type="Proteomes" id="UP000190341">
    <property type="component" value="Unassembled WGS sequence"/>
</dbReference>
<reference evidence="2 3" key="1">
    <citation type="submission" date="2017-02" db="EMBL/GenBank/DDBJ databases">
        <authorList>
            <person name="Peterson S.W."/>
        </authorList>
    </citation>
    <scope>NUCLEOTIDE SEQUENCE [LARGE SCALE GENOMIC DNA]</scope>
    <source>
        <strain evidence="2 3">P15</strain>
    </source>
</reference>
<evidence type="ECO:0000313" key="3">
    <source>
        <dbReference type="Proteomes" id="UP000190341"/>
    </source>
</evidence>
<evidence type="ECO:0008006" key="4">
    <source>
        <dbReference type="Google" id="ProtNLM"/>
    </source>
</evidence>
<dbReference type="InterPro" id="IPR025333">
    <property type="entry name" value="DUF4239"/>
</dbReference>
<protein>
    <recommendedName>
        <fullName evidence="4">DUF4239 domain-containing protein</fullName>
    </recommendedName>
</protein>
<evidence type="ECO:0000256" key="1">
    <source>
        <dbReference type="SAM" id="Phobius"/>
    </source>
</evidence>
<organism evidence="2 3">
    <name type="scientific">Pseudoxanthomonas indica</name>
    <dbReference type="NCBI Taxonomy" id="428993"/>
    <lineage>
        <taxon>Bacteria</taxon>
        <taxon>Pseudomonadati</taxon>
        <taxon>Pseudomonadota</taxon>
        <taxon>Gammaproteobacteria</taxon>
        <taxon>Lysobacterales</taxon>
        <taxon>Lysobacteraceae</taxon>
        <taxon>Pseudoxanthomonas</taxon>
    </lineage>
</organism>
<gene>
    <name evidence="2" type="ORF">SAMN06296058_0324</name>
</gene>
<keyword evidence="3" id="KW-1185">Reference proteome</keyword>
<keyword evidence="1" id="KW-0812">Transmembrane</keyword>
<proteinExistence type="predicted"/>
<dbReference type="AlphaFoldDB" id="A0A1T5IXG2"/>
<feature type="transmembrane region" description="Helical" evidence="1">
    <location>
        <begin position="211"/>
        <end position="229"/>
    </location>
</feature>
<keyword evidence="1" id="KW-0472">Membrane</keyword>
<dbReference type="Pfam" id="PF14023">
    <property type="entry name" value="Bestrophin-like"/>
    <property type="match status" value="1"/>
</dbReference>
<keyword evidence="1" id="KW-1133">Transmembrane helix</keyword>
<feature type="transmembrane region" description="Helical" evidence="1">
    <location>
        <begin position="188"/>
        <end position="205"/>
    </location>
</feature>
<accession>A0A1T5IXG2</accession>
<feature type="transmembrane region" description="Helical" evidence="1">
    <location>
        <begin position="51"/>
        <end position="70"/>
    </location>
</feature>
<dbReference type="STRING" id="428993.SAMN06296058_0324"/>
<dbReference type="EMBL" id="FUZV01000001">
    <property type="protein sequence ID" value="SKC43877.1"/>
    <property type="molecule type" value="Genomic_DNA"/>
</dbReference>
<name>A0A1T5IXG2_9GAMM</name>